<dbReference type="Proteomes" id="UP000184139">
    <property type="component" value="Unassembled WGS sequence"/>
</dbReference>
<organism evidence="1 2">
    <name type="scientific">Desulfofustis glycolicus DSM 9705</name>
    <dbReference type="NCBI Taxonomy" id="1121409"/>
    <lineage>
        <taxon>Bacteria</taxon>
        <taxon>Pseudomonadati</taxon>
        <taxon>Thermodesulfobacteriota</taxon>
        <taxon>Desulfobulbia</taxon>
        <taxon>Desulfobulbales</taxon>
        <taxon>Desulfocapsaceae</taxon>
        <taxon>Desulfofustis</taxon>
    </lineage>
</organism>
<evidence type="ECO:0000313" key="2">
    <source>
        <dbReference type="Proteomes" id="UP000184139"/>
    </source>
</evidence>
<dbReference type="EMBL" id="FQXS01000039">
    <property type="protein sequence ID" value="SHI12048.1"/>
    <property type="molecule type" value="Genomic_DNA"/>
</dbReference>
<name>A0A1M5YJF2_9BACT</name>
<gene>
    <name evidence="1" type="ORF">SAMN02745124_04106</name>
</gene>
<dbReference type="AlphaFoldDB" id="A0A1M5YJF2"/>
<protein>
    <submittedName>
        <fullName evidence="1">Uncharacterized protein</fullName>
    </submittedName>
</protein>
<accession>A0A1M5YJF2</accession>
<reference evidence="1 2" key="1">
    <citation type="submission" date="2016-11" db="EMBL/GenBank/DDBJ databases">
        <authorList>
            <person name="Jaros S."/>
            <person name="Januszkiewicz K."/>
            <person name="Wedrychowicz H."/>
        </authorList>
    </citation>
    <scope>NUCLEOTIDE SEQUENCE [LARGE SCALE GENOMIC DNA]</scope>
    <source>
        <strain evidence="1 2">DSM 9705</strain>
    </source>
</reference>
<proteinExistence type="predicted"/>
<evidence type="ECO:0000313" key="1">
    <source>
        <dbReference type="EMBL" id="SHI12048.1"/>
    </source>
</evidence>
<keyword evidence="2" id="KW-1185">Reference proteome</keyword>
<sequence length="86" mass="10468">MIVKVIMWRTQTDRNIHFHKSLLHWIRLFNKSYLHFSYSLLLSEKLWAKNRMLLETYTRTLRNICRLHNTSKFSCQPKSKSSRVVS</sequence>